<feature type="transmembrane region" description="Helical" evidence="6">
    <location>
        <begin position="171"/>
        <end position="188"/>
    </location>
</feature>
<feature type="transmembrane region" description="Helical" evidence="6">
    <location>
        <begin position="220"/>
        <end position="253"/>
    </location>
</feature>
<feature type="transmembrane region" description="Helical" evidence="6">
    <location>
        <begin position="140"/>
        <end position="164"/>
    </location>
</feature>
<gene>
    <name evidence="8" type="ORF">LEP1GSC195_2175</name>
</gene>
<dbReference type="AlphaFoldDB" id="R9A318"/>
<keyword evidence="2" id="KW-1003">Cell membrane</keyword>
<dbReference type="STRING" id="1218599.LEP1GSC195_2175"/>
<evidence type="ECO:0000259" key="7">
    <source>
        <dbReference type="Pfam" id="PF03772"/>
    </source>
</evidence>
<dbReference type="NCBIfam" id="TIGR00360">
    <property type="entry name" value="ComEC_N-term"/>
    <property type="match status" value="1"/>
</dbReference>
<dbReference type="PANTHER" id="PTHR30619">
    <property type="entry name" value="DNA INTERNALIZATION/COMPETENCE PROTEIN COMEC/REC2"/>
    <property type="match status" value="1"/>
</dbReference>
<dbReference type="InterPro" id="IPR004477">
    <property type="entry name" value="ComEC_N"/>
</dbReference>
<keyword evidence="5 6" id="KW-0472">Membrane</keyword>
<comment type="caution">
    <text evidence="8">The sequence shown here is derived from an EMBL/GenBank/DDBJ whole genome shotgun (WGS) entry which is preliminary data.</text>
</comment>
<evidence type="ECO:0000256" key="5">
    <source>
        <dbReference type="ARBA" id="ARBA00023136"/>
    </source>
</evidence>
<feature type="transmembrane region" description="Helical" evidence="6">
    <location>
        <begin position="194"/>
        <end position="211"/>
    </location>
</feature>
<evidence type="ECO:0000313" key="8">
    <source>
        <dbReference type="EMBL" id="EOQ96512.1"/>
    </source>
</evidence>
<keyword evidence="4 6" id="KW-1133">Transmembrane helix</keyword>
<feature type="transmembrane region" description="Helical" evidence="6">
    <location>
        <begin position="12"/>
        <end position="30"/>
    </location>
</feature>
<dbReference type="EMBL" id="AOGZ02000014">
    <property type="protein sequence ID" value="EOQ96512.1"/>
    <property type="molecule type" value="Genomic_DNA"/>
</dbReference>
<feature type="transmembrane region" description="Helical" evidence="6">
    <location>
        <begin position="402"/>
        <end position="424"/>
    </location>
</feature>
<sequence length="609" mass="69575">MKQEIYLLPRADFSWFCLGICGTAFLLKLGMKVPGFHSTLIFFFLILLILYTILPKTFPRNLDKRVYLSLLASILFLIFANVHSGPRQKIIHPLFRSYLETQLKESPLTKFESRIVMGFVTGSTKEIPGSFKDIAKESGILHLFAASGLHLGIFIGSLQFLGNLCFRKRKWISLILSLGVGFLYLAALDFPVSFLRAYLFVFLSLVASLFYRKIGPADLLAISSACIAFFLFHDFLSIGFLLSFGAVFGIFFLKPSFDQILLPKSKSIFKENLHLTLACSLSTFPILVYYFRSFSFGGIWINFLLVPMAGILLPTLYLSFFLQSILPEFFVDQLSSWIWVPASFELSIFLKLFHTLATFGRGYKTWATIPMALCFISTLLTIGFALYPKLRFLKFPLVKTPLYLLPTIFLIVSYFFPTIHIPALQTKLRKGNLSIRHGDHLYIFGTCYSKGLTEPTAGLPPPKFISFESESCLRGILASMNKYQITDVFWHGTKKSLEWISKFQLPIKPKETEILGAGMNPLFSIIRFDGNPKEVGRFLKQTKLADKSRTDPKWKGVLLLDFPPWKKKEAKEWIQYQKLLGISTAWKMILVEETFEIPIRDHLQYTNLL</sequence>
<feature type="transmembrane region" description="Helical" evidence="6">
    <location>
        <begin position="365"/>
        <end position="387"/>
    </location>
</feature>
<name>R9A318_9LEPT</name>
<feature type="transmembrane region" description="Helical" evidence="6">
    <location>
        <begin position="273"/>
        <end position="291"/>
    </location>
</feature>
<evidence type="ECO:0000256" key="1">
    <source>
        <dbReference type="ARBA" id="ARBA00004651"/>
    </source>
</evidence>
<evidence type="ECO:0000256" key="3">
    <source>
        <dbReference type="ARBA" id="ARBA00022692"/>
    </source>
</evidence>
<proteinExistence type="predicted"/>
<feature type="domain" description="ComEC/Rec2-related protein" evidence="7">
    <location>
        <begin position="120"/>
        <end position="388"/>
    </location>
</feature>
<feature type="transmembrane region" description="Helical" evidence="6">
    <location>
        <begin position="36"/>
        <end position="54"/>
    </location>
</feature>
<dbReference type="OrthoDB" id="9761531at2"/>
<dbReference type="InterPro" id="IPR052159">
    <property type="entry name" value="Competence_DNA_uptake"/>
</dbReference>
<accession>R9A318</accession>
<comment type="subcellular location">
    <subcellularLocation>
        <location evidence="1">Cell membrane</location>
        <topology evidence="1">Multi-pass membrane protein</topology>
    </subcellularLocation>
</comment>
<evidence type="ECO:0000313" key="9">
    <source>
        <dbReference type="Proteomes" id="UP000013984"/>
    </source>
</evidence>
<feature type="transmembrane region" description="Helical" evidence="6">
    <location>
        <begin position="66"/>
        <end position="84"/>
    </location>
</feature>
<dbReference type="RefSeq" id="WP_015681852.1">
    <property type="nucleotide sequence ID" value="NZ_AOGZ02000014.1"/>
</dbReference>
<feature type="transmembrane region" description="Helical" evidence="6">
    <location>
        <begin position="334"/>
        <end position="353"/>
    </location>
</feature>
<evidence type="ECO:0000256" key="4">
    <source>
        <dbReference type="ARBA" id="ARBA00022989"/>
    </source>
</evidence>
<dbReference type="Proteomes" id="UP000013984">
    <property type="component" value="Unassembled WGS sequence"/>
</dbReference>
<dbReference type="PANTHER" id="PTHR30619:SF1">
    <property type="entry name" value="RECOMBINATION PROTEIN 2"/>
    <property type="match status" value="1"/>
</dbReference>
<evidence type="ECO:0000256" key="6">
    <source>
        <dbReference type="SAM" id="Phobius"/>
    </source>
</evidence>
<evidence type="ECO:0000256" key="2">
    <source>
        <dbReference type="ARBA" id="ARBA00022475"/>
    </source>
</evidence>
<protein>
    <submittedName>
        <fullName evidence="8">Competence protein</fullName>
    </submittedName>
</protein>
<dbReference type="GO" id="GO:0005886">
    <property type="term" value="C:plasma membrane"/>
    <property type="evidence" value="ECO:0007669"/>
    <property type="project" value="UniProtKB-SubCell"/>
</dbReference>
<organism evidence="8 9">
    <name type="scientific">Leptospira wolbachii serovar Codice str. CDC</name>
    <dbReference type="NCBI Taxonomy" id="1218599"/>
    <lineage>
        <taxon>Bacteria</taxon>
        <taxon>Pseudomonadati</taxon>
        <taxon>Spirochaetota</taxon>
        <taxon>Spirochaetia</taxon>
        <taxon>Leptospirales</taxon>
        <taxon>Leptospiraceae</taxon>
        <taxon>Leptospira</taxon>
    </lineage>
</organism>
<dbReference type="Pfam" id="PF03772">
    <property type="entry name" value="Competence"/>
    <property type="match status" value="1"/>
</dbReference>
<keyword evidence="3 6" id="KW-0812">Transmembrane</keyword>
<feature type="transmembrane region" description="Helical" evidence="6">
    <location>
        <begin position="303"/>
        <end position="322"/>
    </location>
</feature>
<reference evidence="8" key="1">
    <citation type="submission" date="2013-04" db="EMBL/GenBank/DDBJ databases">
        <authorList>
            <person name="Harkins D.M."/>
            <person name="Durkin A.S."/>
            <person name="Brinkac L.M."/>
            <person name="Haft D.H."/>
            <person name="Selengut J.D."/>
            <person name="Sanka R."/>
            <person name="DePew J."/>
            <person name="Purushe J."/>
            <person name="Galloway R.L."/>
            <person name="Vinetz J.M."/>
            <person name="Sutton G.G."/>
            <person name="Nierman W.C."/>
            <person name="Fouts D.E."/>
        </authorList>
    </citation>
    <scope>NUCLEOTIDE SEQUENCE [LARGE SCALE GENOMIC DNA]</scope>
    <source>
        <strain evidence="8">CDC</strain>
    </source>
</reference>
<keyword evidence="9" id="KW-1185">Reference proteome</keyword>